<dbReference type="PANTHER" id="PTHR14191">
    <property type="entry name" value="PDZ DOMAIN CONTAINING PROTEIN"/>
    <property type="match status" value="1"/>
</dbReference>
<dbReference type="AlphaFoldDB" id="A0A7R9J8H2"/>
<dbReference type="PROSITE" id="PS50106">
    <property type="entry name" value="PDZ"/>
    <property type="match status" value="1"/>
</dbReference>
<feature type="region of interest" description="Disordered" evidence="2">
    <location>
        <begin position="127"/>
        <end position="215"/>
    </location>
</feature>
<feature type="region of interest" description="Disordered" evidence="2">
    <location>
        <begin position="377"/>
        <end position="397"/>
    </location>
</feature>
<dbReference type="Gene3D" id="2.30.42.10">
    <property type="match status" value="1"/>
</dbReference>
<dbReference type="SUPFAM" id="SSF50156">
    <property type="entry name" value="PDZ domain-like"/>
    <property type="match status" value="1"/>
</dbReference>
<feature type="compositionally biased region" description="Polar residues" evidence="2">
    <location>
        <begin position="235"/>
        <end position="248"/>
    </location>
</feature>
<dbReference type="CDD" id="cd06768">
    <property type="entry name" value="PDZ_NHERF-like"/>
    <property type="match status" value="1"/>
</dbReference>
<reference evidence="4" key="1">
    <citation type="submission" date="2020-11" db="EMBL/GenBank/DDBJ databases">
        <authorList>
            <person name="Tran Van P."/>
        </authorList>
    </citation>
    <scope>NUCLEOTIDE SEQUENCE</scope>
</reference>
<dbReference type="SMART" id="SM00228">
    <property type="entry name" value="PDZ"/>
    <property type="match status" value="1"/>
</dbReference>
<name>A0A7R9J8H2_TIMCA</name>
<feature type="region of interest" description="Disordered" evidence="2">
    <location>
        <begin position="235"/>
        <end position="258"/>
    </location>
</feature>
<dbReference type="InterPro" id="IPR001478">
    <property type="entry name" value="PDZ"/>
</dbReference>
<feature type="compositionally biased region" description="Basic and acidic residues" evidence="2">
    <location>
        <begin position="129"/>
        <end position="138"/>
    </location>
</feature>
<dbReference type="InterPro" id="IPR051067">
    <property type="entry name" value="NHER"/>
</dbReference>
<dbReference type="GO" id="GO:0043495">
    <property type="term" value="F:protein-membrane adaptor activity"/>
    <property type="evidence" value="ECO:0007669"/>
    <property type="project" value="TreeGrafter"/>
</dbReference>
<dbReference type="EMBL" id="OE182373">
    <property type="protein sequence ID" value="CAD7574442.1"/>
    <property type="molecule type" value="Genomic_DNA"/>
</dbReference>
<feature type="domain" description="PDZ" evidence="3">
    <location>
        <begin position="26"/>
        <end position="96"/>
    </location>
</feature>
<feature type="compositionally biased region" description="Polar residues" evidence="2">
    <location>
        <begin position="141"/>
        <end position="150"/>
    </location>
</feature>
<evidence type="ECO:0000313" key="4">
    <source>
        <dbReference type="EMBL" id="CAD7574442.1"/>
    </source>
</evidence>
<organism evidence="4">
    <name type="scientific">Timema californicum</name>
    <name type="common">California timema</name>
    <name type="synonym">Walking stick</name>
    <dbReference type="NCBI Taxonomy" id="61474"/>
    <lineage>
        <taxon>Eukaryota</taxon>
        <taxon>Metazoa</taxon>
        <taxon>Ecdysozoa</taxon>
        <taxon>Arthropoda</taxon>
        <taxon>Hexapoda</taxon>
        <taxon>Insecta</taxon>
        <taxon>Pterygota</taxon>
        <taxon>Neoptera</taxon>
        <taxon>Polyneoptera</taxon>
        <taxon>Phasmatodea</taxon>
        <taxon>Timematodea</taxon>
        <taxon>Timematoidea</taxon>
        <taxon>Timematidae</taxon>
        <taxon>Timema</taxon>
    </lineage>
</organism>
<dbReference type="GO" id="GO:0072659">
    <property type="term" value="P:protein localization to plasma membrane"/>
    <property type="evidence" value="ECO:0007669"/>
    <property type="project" value="TreeGrafter"/>
</dbReference>
<accession>A0A7R9J8H2</accession>
<feature type="compositionally biased region" description="Polar residues" evidence="2">
    <location>
        <begin position="205"/>
        <end position="215"/>
    </location>
</feature>
<evidence type="ECO:0000256" key="2">
    <source>
        <dbReference type="SAM" id="MobiDB-lite"/>
    </source>
</evidence>
<keyword evidence="1" id="KW-0677">Repeat</keyword>
<protein>
    <submittedName>
        <fullName evidence="4">(California timema) hypothetical protein</fullName>
    </submittedName>
</protein>
<dbReference type="Pfam" id="PF00595">
    <property type="entry name" value="PDZ"/>
    <property type="match status" value="1"/>
</dbReference>
<evidence type="ECO:0000256" key="1">
    <source>
        <dbReference type="ARBA" id="ARBA00022737"/>
    </source>
</evidence>
<gene>
    <name evidence="4" type="ORF">TCMB3V08_LOCUS7055</name>
</gene>
<evidence type="ECO:0000259" key="3">
    <source>
        <dbReference type="PROSITE" id="PS50106"/>
    </source>
</evidence>
<dbReference type="PANTHER" id="PTHR14191:SF28">
    <property type="entry name" value="GH04176P-RELATED"/>
    <property type="match status" value="1"/>
</dbReference>
<dbReference type="InterPro" id="IPR036034">
    <property type="entry name" value="PDZ_sf"/>
</dbReference>
<sequence length="524" mass="58085">MSNGLTTDAPVARLCHIIQLEDFDGYGFNLHAEKGKPGQFIGKVDEGSPAEAAGLKLGDRIIEVNGVNIANDNHKQVVQRIKSKQNETELLVVDSEADTYFKSNNITIHSGLPDILHLTTPITASTKIDSNEDKRGENSEDAQSQKSVKSVASADHEVLAMDNSAATTPSSERKHSPAYSPANSPEPQADSADEEKPPPVHPTEIRTSISPSSAAELNTTSALANYATEAADTLLSTGNSLPGTSQGRNNEKRQKRARPFGLISNNQEVMRSQPRFLIMFRVEEEENLKRVEPHIFLNVCKGVVTYYDLDCVNIEDICDELAPQHVAELILLRHLHGLCHSSLLKTPPSPPRGPKLCAAIVDPLYPAFGTPEFGMSGGTGEATKASPTGALRKDQRGTTEKYRHLKMQWCFYAHTEEIKLFISSLHLPILCLQETHFRPTDNPMLHGYDVYRTDKPFFDRTLPSMETSHSNIDDVSIEQNHHNASLNLNMTAKELRAQLASRKKYDPKKESMDFKKKYDIVQKL</sequence>
<proteinExistence type="predicted"/>
<dbReference type="GO" id="GO:0016324">
    <property type="term" value="C:apical plasma membrane"/>
    <property type="evidence" value="ECO:0007669"/>
    <property type="project" value="TreeGrafter"/>
</dbReference>